<accession>A0A388JRS9</accession>
<reference evidence="3 4" key="1">
    <citation type="journal article" date="2018" name="Cell">
        <title>The Chara Genome: Secondary Complexity and Implications for Plant Terrestrialization.</title>
        <authorList>
            <person name="Nishiyama T."/>
            <person name="Sakayama H."/>
            <person name="Vries J.D."/>
            <person name="Buschmann H."/>
            <person name="Saint-Marcoux D."/>
            <person name="Ullrich K.K."/>
            <person name="Haas F.B."/>
            <person name="Vanderstraeten L."/>
            <person name="Becker D."/>
            <person name="Lang D."/>
            <person name="Vosolsobe S."/>
            <person name="Rombauts S."/>
            <person name="Wilhelmsson P.K.I."/>
            <person name="Janitza P."/>
            <person name="Kern R."/>
            <person name="Heyl A."/>
            <person name="Rumpler F."/>
            <person name="Villalobos L.I.A.C."/>
            <person name="Clay J.M."/>
            <person name="Skokan R."/>
            <person name="Toyoda A."/>
            <person name="Suzuki Y."/>
            <person name="Kagoshima H."/>
            <person name="Schijlen E."/>
            <person name="Tajeshwar N."/>
            <person name="Catarino B."/>
            <person name="Hetherington A.J."/>
            <person name="Saltykova A."/>
            <person name="Bonnot C."/>
            <person name="Breuninger H."/>
            <person name="Symeonidi A."/>
            <person name="Radhakrishnan G.V."/>
            <person name="Van Nieuwerburgh F."/>
            <person name="Deforce D."/>
            <person name="Chang C."/>
            <person name="Karol K.G."/>
            <person name="Hedrich R."/>
            <person name="Ulvskov P."/>
            <person name="Glockner G."/>
            <person name="Delwiche C.F."/>
            <person name="Petrasek J."/>
            <person name="Van de Peer Y."/>
            <person name="Friml J."/>
            <person name="Beilby M."/>
            <person name="Dolan L."/>
            <person name="Kohara Y."/>
            <person name="Sugano S."/>
            <person name="Fujiyama A."/>
            <person name="Delaux P.-M."/>
            <person name="Quint M."/>
            <person name="TheiBen G."/>
            <person name="Hagemann M."/>
            <person name="Harholt J."/>
            <person name="Dunand C."/>
            <person name="Zachgo S."/>
            <person name="Langdale J."/>
            <person name="Maumus F."/>
            <person name="Straeten D.V.D."/>
            <person name="Gould S.B."/>
            <person name="Rensing S.A."/>
        </authorList>
    </citation>
    <scope>NUCLEOTIDE SEQUENCE [LARGE SCALE GENOMIC DNA]</scope>
    <source>
        <strain evidence="3 4">S276</strain>
    </source>
</reference>
<dbReference type="Gramene" id="GBG60480">
    <property type="protein sequence ID" value="GBG60480"/>
    <property type="gene ID" value="CBR_g5654"/>
</dbReference>
<evidence type="ECO:0000256" key="1">
    <source>
        <dbReference type="SAM" id="Coils"/>
    </source>
</evidence>
<evidence type="ECO:0000256" key="2">
    <source>
        <dbReference type="SAM" id="MobiDB-lite"/>
    </source>
</evidence>
<dbReference type="AlphaFoldDB" id="A0A388JRS9"/>
<comment type="caution">
    <text evidence="3">The sequence shown here is derived from an EMBL/GenBank/DDBJ whole genome shotgun (WGS) entry which is preliminary data.</text>
</comment>
<proteinExistence type="predicted"/>
<feature type="region of interest" description="Disordered" evidence="2">
    <location>
        <begin position="146"/>
        <end position="171"/>
    </location>
</feature>
<gene>
    <name evidence="3" type="ORF">CBR_g5654</name>
</gene>
<dbReference type="EMBL" id="BFEA01000011">
    <property type="protein sequence ID" value="GBG60480.1"/>
    <property type="molecule type" value="Genomic_DNA"/>
</dbReference>
<evidence type="ECO:0000313" key="3">
    <source>
        <dbReference type="EMBL" id="GBG60480.1"/>
    </source>
</evidence>
<feature type="compositionally biased region" description="Acidic residues" evidence="2">
    <location>
        <begin position="156"/>
        <end position="171"/>
    </location>
</feature>
<keyword evidence="4" id="KW-1185">Reference proteome</keyword>
<evidence type="ECO:0000313" key="4">
    <source>
        <dbReference type="Proteomes" id="UP000265515"/>
    </source>
</evidence>
<dbReference type="Proteomes" id="UP000265515">
    <property type="component" value="Unassembled WGS sequence"/>
</dbReference>
<organism evidence="3 4">
    <name type="scientific">Chara braunii</name>
    <name type="common">Braun's stonewort</name>
    <dbReference type="NCBI Taxonomy" id="69332"/>
    <lineage>
        <taxon>Eukaryota</taxon>
        <taxon>Viridiplantae</taxon>
        <taxon>Streptophyta</taxon>
        <taxon>Charophyceae</taxon>
        <taxon>Charales</taxon>
        <taxon>Characeae</taxon>
        <taxon>Chara</taxon>
    </lineage>
</organism>
<sequence>MILRDKTLISNELMTLKDEFQKRTEIMHAEHQAEKDTMERKMEEMQERIKELENAQAVQSKNEDERKGEQKHLWQLQAKASEEAYVEAKKEMEGLKTLLQTRTLEVEDLEKQLATKLNESKQFVTMKKMMQTKTMQLQKLRERLEMYEPPDVVPTADEDAEEEKEKEEELT</sequence>
<protein>
    <recommendedName>
        <fullName evidence="5">Leucine zipper transcription factor-like protein 1</fullName>
    </recommendedName>
</protein>
<name>A0A388JRS9_CHABU</name>
<feature type="coiled-coil region" evidence="1">
    <location>
        <begin position="28"/>
        <end position="119"/>
    </location>
</feature>
<evidence type="ECO:0008006" key="5">
    <source>
        <dbReference type="Google" id="ProtNLM"/>
    </source>
</evidence>
<keyword evidence="1" id="KW-0175">Coiled coil</keyword>